<dbReference type="GO" id="GO:0046872">
    <property type="term" value="F:metal ion binding"/>
    <property type="evidence" value="ECO:0007669"/>
    <property type="project" value="UniProtKB-KW"/>
</dbReference>
<dbReference type="PANTHER" id="PTHR28259">
    <property type="entry name" value="FLUORIDE EXPORT PROTEIN 1-RELATED"/>
    <property type="match status" value="1"/>
</dbReference>
<feature type="chain" id="PRO_5020398289" description="Fluoride-specific ion channel FluC" evidence="13">
    <location>
        <begin position="27"/>
        <end position="175"/>
    </location>
</feature>
<feature type="signal peptide" evidence="13">
    <location>
        <begin position="1"/>
        <end position="26"/>
    </location>
</feature>
<keyword evidence="12" id="KW-0479">Metal-binding</keyword>
<evidence type="ECO:0000256" key="13">
    <source>
        <dbReference type="SAM" id="SignalP"/>
    </source>
</evidence>
<evidence type="ECO:0000256" key="1">
    <source>
        <dbReference type="ARBA" id="ARBA00004651"/>
    </source>
</evidence>
<evidence type="ECO:0000256" key="5">
    <source>
        <dbReference type="ARBA" id="ARBA00022989"/>
    </source>
</evidence>
<feature type="binding site" evidence="12">
    <location>
        <position position="127"/>
    </location>
    <ligand>
        <name>Na(+)</name>
        <dbReference type="ChEBI" id="CHEBI:29101"/>
        <note>structural</note>
    </ligand>
</feature>
<dbReference type="NCBIfam" id="TIGR00494">
    <property type="entry name" value="crcB"/>
    <property type="match status" value="1"/>
</dbReference>
<keyword evidence="4 12" id="KW-0812">Transmembrane</keyword>
<dbReference type="HAMAP" id="MF_00454">
    <property type="entry name" value="FluC"/>
    <property type="match status" value="1"/>
</dbReference>
<proteinExistence type="inferred from homology"/>
<evidence type="ECO:0000256" key="11">
    <source>
        <dbReference type="ARBA" id="ARBA00035585"/>
    </source>
</evidence>
<evidence type="ECO:0000256" key="4">
    <source>
        <dbReference type="ARBA" id="ARBA00022692"/>
    </source>
</evidence>
<gene>
    <name evidence="12" type="primary">fluC</name>
    <name evidence="12" type="synonym">crcB</name>
    <name evidence="14" type="ORF">EDC35_1162</name>
</gene>
<evidence type="ECO:0000256" key="9">
    <source>
        <dbReference type="ARBA" id="ARBA00023303"/>
    </source>
</evidence>
<dbReference type="RefSeq" id="WP_207896307.1">
    <property type="nucleotide sequence ID" value="NZ_SMAO01000016.1"/>
</dbReference>
<evidence type="ECO:0000256" key="8">
    <source>
        <dbReference type="ARBA" id="ARBA00023136"/>
    </source>
</evidence>
<dbReference type="AlphaFoldDB" id="A0A4R3MQ21"/>
<evidence type="ECO:0000313" key="15">
    <source>
        <dbReference type="Proteomes" id="UP000295717"/>
    </source>
</evidence>
<keyword evidence="8 12" id="KW-0472">Membrane</keyword>
<organism evidence="14 15">
    <name type="scientific">Thiobaca trueperi</name>
    <dbReference type="NCBI Taxonomy" id="127458"/>
    <lineage>
        <taxon>Bacteria</taxon>
        <taxon>Pseudomonadati</taxon>
        <taxon>Pseudomonadota</taxon>
        <taxon>Gammaproteobacteria</taxon>
        <taxon>Chromatiales</taxon>
        <taxon>Chromatiaceae</taxon>
        <taxon>Thiobaca</taxon>
    </lineage>
</organism>
<keyword evidence="6 12" id="KW-0915">Sodium</keyword>
<keyword evidence="7 12" id="KW-0406">Ion transport</keyword>
<keyword evidence="2 12" id="KW-1003">Cell membrane</keyword>
<keyword evidence="9 12" id="KW-0407">Ion channel</keyword>
<evidence type="ECO:0000256" key="7">
    <source>
        <dbReference type="ARBA" id="ARBA00023065"/>
    </source>
</evidence>
<feature type="binding site" evidence="12">
    <location>
        <position position="124"/>
    </location>
    <ligand>
        <name>Na(+)</name>
        <dbReference type="ChEBI" id="CHEBI:29101"/>
        <note>structural</note>
    </ligand>
</feature>
<feature type="transmembrane region" description="Helical" evidence="12">
    <location>
        <begin position="82"/>
        <end position="105"/>
    </location>
</feature>
<dbReference type="Pfam" id="PF02537">
    <property type="entry name" value="CRCB"/>
    <property type="match status" value="1"/>
</dbReference>
<comment type="function">
    <text evidence="12">Fluoride-specific ion channel. Important for reducing fluoride concentration in the cell, thus reducing its toxicity.</text>
</comment>
<dbReference type="GO" id="GO:0062054">
    <property type="term" value="F:fluoride channel activity"/>
    <property type="evidence" value="ECO:0007669"/>
    <property type="project" value="UniProtKB-UniRule"/>
</dbReference>
<dbReference type="GO" id="GO:0005886">
    <property type="term" value="C:plasma membrane"/>
    <property type="evidence" value="ECO:0007669"/>
    <property type="project" value="UniProtKB-SubCell"/>
</dbReference>
<keyword evidence="12" id="KW-0813">Transport</keyword>
<feature type="transmembrane region" description="Helical" evidence="12">
    <location>
        <begin position="50"/>
        <end position="70"/>
    </location>
</feature>
<evidence type="ECO:0000256" key="12">
    <source>
        <dbReference type="HAMAP-Rule" id="MF_00454"/>
    </source>
</evidence>
<evidence type="ECO:0000256" key="2">
    <source>
        <dbReference type="ARBA" id="ARBA00022475"/>
    </source>
</evidence>
<dbReference type="Proteomes" id="UP000295717">
    <property type="component" value="Unassembled WGS sequence"/>
</dbReference>
<protein>
    <recommendedName>
        <fullName evidence="12">Fluoride-specific ion channel FluC</fullName>
    </recommendedName>
</protein>
<accession>A0A4R3MQ21</accession>
<evidence type="ECO:0000313" key="14">
    <source>
        <dbReference type="EMBL" id="TCT17965.1"/>
    </source>
</evidence>
<dbReference type="EMBL" id="SMAO01000016">
    <property type="protein sequence ID" value="TCT17965.1"/>
    <property type="molecule type" value="Genomic_DNA"/>
</dbReference>
<dbReference type="GO" id="GO:0140114">
    <property type="term" value="P:cellular detoxification of fluoride"/>
    <property type="evidence" value="ECO:0007669"/>
    <property type="project" value="UniProtKB-UniRule"/>
</dbReference>
<dbReference type="PANTHER" id="PTHR28259:SF1">
    <property type="entry name" value="FLUORIDE EXPORT PROTEIN 1-RELATED"/>
    <property type="match status" value="1"/>
</dbReference>
<keyword evidence="13" id="KW-0732">Signal</keyword>
<feature type="transmembrane region" description="Helical" evidence="12">
    <location>
        <begin position="149"/>
        <end position="174"/>
    </location>
</feature>
<dbReference type="InterPro" id="IPR003691">
    <property type="entry name" value="FluC"/>
</dbReference>
<sequence length="175" mass="17909">MLTPASKPWRCLPFLIWILCVPLASAQSVTGISDGVATAIIATPPESALLSTVGAVGLGGALGAMSRYGVNRGMELWLGSGFPYGTLAVNVLGSFGLGLTSGWLAHTGALATPWDHFLMAGFFGGFTTFSTFSKDTAGLIQSGDSSAASWYVIGSIGLSLAALMGGEILAPFLLF</sequence>
<keyword evidence="15" id="KW-1185">Reference proteome</keyword>
<evidence type="ECO:0000256" key="3">
    <source>
        <dbReference type="ARBA" id="ARBA00022519"/>
    </source>
</evidence>
<comment type="activity regulation">
    <text evidence="12">Na(+) is not transported, but it plays an essential structural role and its presence is essential for fluoride channel function.</text>
</comment>
<feature type="transmembrane region" description="Helical" evidence="12">
    <location>
        <begin position="117"/>
        <end position="137"/>
    </location>
</feature>
<comment type="catalytic activity">
    <reaction evidence="11">
        <text>fluoride(in) = fluoride(out)</text>
        <dbReference type="Rhea" id="RHEA:76159"/>
        <dbReference type="ChEBI" id="CHEBI:17051"/>
    </reaction>
    <physiologicalReaction direction="left-to-right" evidence="11">
        <dbReference type="Rhea" id="RHEA:76160"/>
    </physiologicalReaction>
</comment>
<keyword evidence="3" id="KW-0997">Cell inner membrane</keyword>
<keyword evidence="5 12" id="KW-1133">Transmembrane helix</keyword>
<comment type="similarity">
    <text evidence="10 12">Belongs to the fluoride channel Fluc/FEX (TC 1.A.43) family.</text>
</comment>
<reference evidence="14 15" key="1">
    <citation type="submission" date="2019-03" db="EMBL/GenBank/DDBJ databases">
        <title>Genomic Encyclopedia of Type Strains, Phase IV (KMG-IV): sequencing the most valuable type-strain genomes for metagenomic binning, comparative biology and taxonomic classification.</title>
        <authorList>
            <person name="Goeker M."/>
        </authorList>
    </citation>
    <scope>NUCLEOTIDE SEQUENCE [LARGE SCALE GENOMIC DNA]</scope>
    <source>
        <strain evidence="14 15">DSM 13587</strain>
    </source>
</reference>
<name>A0A4R3MQ21_9GAMM</name>
<comment type="subcellular location">
    <subcellularLocation>
        <location evidence="1 12">Cell membrane</location>
        <topology evidence="1 12">Multi-pass membrane protein</topology>
    </subcellularLocation>
</comment>
<comment type="caution">
    <text evidence="14">The sequence shown here is derived from an EMBL/GenBank/DDBJ whole genome shotgun (WGS) entry which is preliminary data.</text>
</comment>
<evidence type="ECO:0000256" key="10">
    <source>
        <dbReference type="ARBA" id="ARBA00035120"/>
    </source>
</evidence>
<evidence type="ECO:0000256" key="6">
    <source>
        <dbReference type="ARBA" id="ARBA00023053"/>
    </source>
</evidence>